<dbReference type="Proteomes" id="UP001378188">
    <property type="component" value="Unassembled WGS sequence"/>
</dbReference>
<protein>
    <submittedName>
        <fullName evidence="6">Cytochrome c</fullName>
    </submittedName>
</protein>
<dbReference type="EMBL" id="JAZHOF010000003">
    <property type="protein sequence ID" value="MEJ8571364.1"/>
    <property type="molecule type" value="Genomic_DNA"/>
</dbReference>
<evidence type="ECO:0000256" key="4">
    <source>
        <dbReference type="PROSITE-ProRule" id="PRU00433"/>
    </source>
</evidence>
<dbReference type="InterPro" id="IPR051459">
    <property type="entry name" value="Cytochrome_c-type_DH"/>
</dbReference>
<gene>
    <name evidence="6" type="ORF">V3328_07770</name>
</gene>
<dbReference type="GO" id="GO:0009055">
    <property type="term" value="F:electron transfer activity"/>
    <property type="evidence" value="ECO:0007669"/>
    <property type="project" value="InterPro"/>
</dbReference>
<dbReference type="GO" id="GO:0046872">
    <property type="term" value="F:metal ion binding"/>
    <property type="evidence" value="ECO:0007669"/>
    <property type="project" value="UniProtKB-KW"/>
</dbReference>
<keyword evidence="1 4" id="KW-0349">Heme</keyword>
<dbReference type="PROSITE" id="PS51007">
    <property type="entry name" value="CYTC"/>
    <property type="match status" value="2"/>
</dbReference>
<reference evidence="6 7" key="1">
    <citation type="submission" date="2024-02" db="EMBL/GenBank/DDBJ databases">
        <title>Genome analysis and characterization of Microbaculum marinisediminis sp. nov., isolated from marine sediment.</title>
        <authorList>
            <person name="Du Z.-J."/>
            <person name="Ye Y.-Q."/>
            <person name="Zhang Z.-R."/>
            <person name="Yuan S.-M."/>
            <person name="Zhang X.-Y."/>
        </authorList>
    </citation>
    <scope>NUCLEOTIDE SEQUENCE [LARGE SCALE GENOMIC DNA]</scope>
    <source>
        <strain evidence="6 7">SDUM1044001</strain>
    </source>
</reference>
<comment type="caution">
    <text evidence="6">The sequence shown here is derived from an EMBL/GenBank/DDBJ whole genome shotgun (WGS) entry which is preliminary data.</text>
</comment>
<name>A0AAW9RCM0_9HYPH</name>
<dbReference type="PANTHER" id="PTHR35008:SF8">
    <property type="entry name" value="ALCOHOL DEHYDROGENASE CYTOCHROME C SUBUNIT"/>
    <property type="match status" value="1"/>
</dbReference>
<dbReference type="InterPro" id="IPR009056">
    <property type="entry name" value="Cyt_c-like_dom"/>
</dbReference>
<keyword evidence="3 4" id="KW-0408">Iron</keyword>
<evidence type="ECO:0000259" key="5">
    <source>
        <dbReference type="PROSITE" id="PS51007"/>
    </source>
</evidence>
<dbReference type="Pfam" id="PF00034">
    <property type="entry name" value="Cytochrom_C"/>
    <property type="match status" value="1"/>
</dbReference>
<organism evidence="6 7">
    <name type="scientific">Microbaculum marinum</name>
    <dbReference type="NCBI Taxonomy" id="1764581"/>
    <lineage>
        <taxon>Bacteria</taxon>
        <taxon>Pseudomonadati</taxon>
        <taxon>Pseudomonadota</taxon>
        <taxon>Alphaproteobacteria</taxon>
        <taxon>Hyphomicrobiales</taxon>
        <taxon>Tepidamorphaceae</taxon>
        <taxon>Microbaculum</taxon>
    </lineage>
</organism>
<dbReference type="AlphaFoldDB" id="A0AAW9RCM0"/>
<keyword evidence="7" id="KW-1185">Reference proteome</keyword>
<feature type="domain" description="Cytochrome c" evidence="5">
    <location>
        <begin position="187"/>
        <end position="294"/>
    </location>
</feature>
<dbReference type="GO" id="GO:0020037">
    <property type="term" value="F:heme binding"/>
    <property type="evidence" value="ECO:0007669"/>
    <property type="project" value="InterPro"/>
</dbReference>
<sequence length="297" mass="31529">MLIRIISGLVVLALIGAGAFWLLTMPTPLAATDLPDHEPDVANGEYMFYAGGCASCHATPDQDDPLQLGGGLALPSPFGTFRVPNISPDPDSGIGGWSAIDLVNAMTRGIAPGGTHLYPSFPYTSYQRIKVEDIIDLKAFLDTVPAVASDVPGHELPFPFNIRRGLGLWQLLFLDGEPFTPDPDATDQINRGAYLVTGPGHCGECHTPRNVLGGLERDRWLEGAPNPEGEGTVPDITAAGLANWSASDIAYALESGFTPDFDSLGGSMARVVRNTSQLTADDRDAIAAYLKSLPDAR</sequence>
<dbReference type="RefSeq" id="WP_340329066.1">
    <property type="nucleotide sequence ID" value="NZ_JAZHOF010000003.1"/>
</dbReference>
<dbReference type="Gene3D" id="1.10.760.10">
    <property type="entry name" value="Cytochrome c-like domain"/>
    <property type="match status" value="2"/>
</dbReference>
<evidence type="ECO:0000256" key="3">
    <source>
        <dbReference type="ARBA" id="ARBA00023004"/>
    </source>
</evidence>
<evidence type="ECO:0000313" key="7">
    <source>
        <dbReference type="Proteomes" id="UP001378188"/>
    </source>
</evidence>
<evidence type="ECO:0000256" key="2">
    <source>
        <dbReference type="ARBA" id="ARBA00022723"/>
    </source>
</evidence>
<feature type="domain" description="Cytochrome c" evidence="5">
    <location>
        <begin position="39"/>
        <end position="145"/>
    </location>
</feature>
<proteinExistence type="predicted"/>
<keyword evidence="2 4" id="KW-0479">Metal-binding</keyword>
<evidence type="ECO:0000313" key="6">
    <source>
        <dbReference type="EMBL" id="MEJ8571364.1"/>
    </source>
</evidence>
<evidence type="ECO:0000256" key="1">
    <source>
        <dbReference type="ARBA" id="ARBA00022617"/>
    </source>
</evidence>
<accession>A0AAW9RCM0</accession>
<dbReference type="SUPFAM" id="SSF46626">
    <property type="entry name" value="Cytochrome c"/>
    <property type="match status" value="2"/>
</dbReference>
<dbReference type="InterPro" id="IPR036909">
    <property type="entry name" value="Cyt_c-like_dom_sf"/>
</dbReference>
<dbReference type="PANTHER" id="PTHR35008">
    <property type="entry name" value="BLL4482 PROTEIN-RELATED"/>
    <property type="match status" value="1"/>
</dbReference>